<gene>
    <name evidence="2" type="ORF">HMPREF0494_1865</name>
</gene>
<evidence type="ECO:0000313" key="2">
    <source>
        <dbReference type="EMBL" id="EEW52977.1"/>
    </source>
</evidence>
<feature type="transmembrane region" description="Helical" evidence="1">
    <location>
        <begin position="43"/>
        <end position="64"/>
    </location>
</feature>
<reference evidence="2 3" key="1">
    <citation type="submission" date="2009-09" db="EMBL/GenBank/DDBJ databases">
        <authorList>
            <person name="Qin X."/>
            <person name="Bachman B."/>
            <person name="Battles P."/>
            <person name="Bell A."/>
            <person name="Bess C."/>
            <person name="Bickham C."/>
            <person name="Chaboub L."/>
            <person name="Chen D."/>
            <person name="Coyle M."/>
            <person name="Deiros D.R."/>
            <person name="Dinh H."/>
            <person name="Forbes L."/>
            <person name="Fowler G."/>
            <person name="Francisco L."/>
            <person name="Fu Q."/>
            <person name="Gubbala S."/>
            <person name="Hale W."/>
            <person name="Han Y."/>
            <person name="Hemphill L."/>
            <person name="Highlander S.K."/>
            <person name="Hirani K."/>
            <person name="Hogues M."/>
            <person name="Jackson L."/>
            <person name="Jakkamsetti A."/>
            <person name="Javaid M."/>
            <person name="Jiang H."/>
            <person name="Korchina V."/>
            <person name="Kovar C."/>
            <person name="Lara F."/>
            <person name="Lee S."/>
            <person name="Mata R."/>
            <person name="Mathew T."/>
            <person name="Moen C."/>
            <person name="Morales K."/>
            <person name="Munidasa M."/>
            <person name="Nazareth L."/>
            <person name="Ngo R."/>
            <person name="Nguyen L."/>
            <person name="Okwuonu G."/>
            <person name="Ongeri F."/>
            <person name="Patil S."/>
            <person name="Petrosino J."/>
            <person name="Pham C."/>
            <person name="Pham P."/>
            <person name="Pu L.-L."/>
            <person name="Puazo M."/>
            <person name="Raj R."/>
            <person name="Reid J."/>
            <person name="Rouhana J."/>
            <person name="Saada N."/>
            <person name="Shang Y."/>
            <person name="Simmons D."/>
            <person name="Thornton R."/>
            <person name="Warren J."/>
            <person name="Weissenberger G."/>
            <person name="Zhang J."/>
            <person name="Zhang L."/>
            <person name="Zhou C."/>
            <person name="Zhu D."/>
            <person name="Muzny D."/>
            <person name="Worley K."/>
            <person name="Gibbs R."/>
        </authorList>
    </citation>
    <scope>NUCLEOTIDE SEQUENCE [LARGE SCALE GENOMIC DNA]</scope>
    <source>
        <strain evidence="2 3">DSM 16041</strain>
    </source>
</reference>
<dbReference type="Proteomes" id="UP000003675">
    <property type="component" value="Unassembled WGS sequence"/>
</dbReference>
<feature type="transmembrane region" description="Helical" evidence="1">
    <location>
        <begin position="12"/>
        <end position="31"/>
    </location>
</feature>
<dbReference type="AlphaFoldDB" id="C8P971"/>
<comment type="caution">
    <text evidence="2">The sequence shown here is derived from an EMBL/GenBank/DDBJ whole genome shotgun (WGS) entry which is preliminary data.</text>
</comment>
<keyword evidence="1" id="KW-0812">Transmembrane</keyword>
<protein>
    <submittedName>
        <fullName evidence="2">Uncharacterized protein</fullName>
    </submittedName>
</protein>
<sequence>MLERMFKMKKINIRVFMLITVLTLGALFALYKASFGTHPDISNFYFFILMSALYTTVDVLMFMNTTEYKKLSKGIDRYSTMFSKIVQDIINPVFLLIASFYLSAFLQYHK</sequence>
<dbReference type="EMBL" id="ACLL01000052">
    <property type="protein sequence ID" value="EEW52977.1"/>
    <property type="molecule type" value="Genomic_DNA"/>
</dbReference>
<feature type="transmembrane region" description="Helical" evidence="1">
    <location>
        <begin position="85"/>
        <end position="108"/>
    </location>
</feature>
<accession>C8P971</accession>
<dbReference type="STRING" id="525309.HMPREF0494_1865"/>
<name>C8P971_9LACO</name>
<evidence type="ECO:0000256" key="1">
    <source>
        <dbReference type="SAM" id="Phobius"/>
    </source>
</evidence>
<keyword evidence="1" id="KW-1133">Transmembrane helix</keyword>
<dbReference type="HOGENOM" id="CLU_2167646_0_0_9"/>
<proteinExistence type="predicted"/>
<evidence type="ECO:0000313" key="3">
    <source>
        <dbReference type="Proteomes" id="UP000003675"/>
    </source>
</evidence>
<organism evidence="2 3">
    <name type="scientific">Limosilactobacillus antri DSM 16041</name>
    <dbReference type="NCBI Taxonomy" id="525309"/>
    <lineage>
        <taxon>Bacteria</taxon>
        <taxon>Bacillati</taxon>
        <taxon>Bacillota</taxon>
        <taxon>Bacilli</taxon>
        <taxon>Lactobacillales</taxon>
        <taxon>Lactobacillaceae</taxon>
        <taxon>Limosilactobacillus</taxon>
    </lineage>
</organism>
<keyword evidence="1" id="KW-0472">Membrane</keyword>